<keyword evidence="4" id="KW-0862">Zinc</keyword>
<dbReference type="InterPro" id="IPR037518">
    <property type="entry name" value="MPN"/>
</dbReference>
<keyword evidence="6" id="KW-0482">Metalloprotease</keyword>
<dbReference type="STRING" id="2094558.A0A314V2D5"/>
<evidence type="ECO:0000313" key="8">
    <source>
        <dbReference type="EMBL" id="PQM43162.1"/>
    </source>
</evidence>
<dbReference type="GO" id="GO:0006508">
    <property type="term" value="P:proteolysis"/>
    <property type="evidence" value="ECO:0007669"/>
    <property type="project" value="UniProtKB-KW"/>
</dbReference>
<dbReference type="EMBL" id="PJQY01002712">
    <property type="protein sequence ID" value="PQM43162.1"/>
    <property type="molecule type" value="Genomic_DNA"/>
</dbReference>
<dbReference type="GO" id="GO:0046872">
    <property type="term" value="F:metal ion binding"/>
    <property type="evidence" value="ECO:0007669"/>
    <property type="project" value="UniProtKB-KW"/>
</dbReference>
<evidence type="ECO:0000256" key="3">
    <source>
        <dbReference type="ARBA" id="ARBA00022801"/>
    </source>
</evidence>
<protein>
    <submittedName>
        <fullName evidence="8">26S proteasome non-ATPase regulatory subunit 14 homolog</fullName>
    </submittedName>
</protein>
<dbReference type="SUPFAM" id="SSF102712">
    <property type="entry name" value="JAB1/MPN domain"/>
    <property type="match status" value="1"/>
</dbReference>
<dbReference type="InterPro" id="IPR000555">
    <property type="entry name" value="JAMM/MPN+_dom"/>
</dbReference>
<evidence type="ECO:0000256" key="4">
    <source>
        <dbReference type="ARBA" id="ARBA00022833"/>
    </source>
</evidence>
<dbReference type="AlphaFoldDB" id="A0A314V2D5"/>
<reference evidence="8 9" key="1">
    <citation type="submission" date="2018-02" db="EMBL/GenBank/DDBJ databases">
        <title>Draft genome of wild Prunus yedoensis var. nudiflora.</title>
        <authorList>
            <person name="Baek S."/>
            <person name="Kim J.-H."/>
            <person name="Choi K."/>
            <person name="Kim G.-B."/>
            <person name="Cho A."/>
            <person name="Jang H."/>
            <person name="Shin C.-H."/>
            <person name="Yu H.-J."/>
            <person name="Mun J.-H."/>
        </authorList>
    </citation>
    <scope>NUCLEOTIDE SEQUENCE [LARGE SCALE GENOMIC DNA]</scope>
    <source>
        <strain evidence="9">cv. Jeju island</strain>
        <tissue evidence="8">Leaf</tissue>
    </source>
</reference>
<dbReference type="OrthoDB" id="527244at2759"/>
<evidence type="ECO:0000259" key="7">
    <source>
        <dbReference type="PROSITE" id="PS50249"/>
    </source>
</evidence>
<feature type="domain" description="MPN" evidence="7">
    <location>
        <begin position="19"/>
        <end position="154"/>
    </location>
</feature>
<dbReference type="GO" id="GO:0008237">
    <property type="term" value="F:metallopeptidase activity"/>
    <property type="evidence" value="ECO:0007669"/>
    <property type="project" value="UniProtKB-KW"/>
</dbReference>
<keyword evidence="5 8" id="KW-0647">Proteasome</keyword>
<dbReference type="PANTHER" id="PTHR10410">
    <property type="entry name" value="EUKARYOTIC TRANSLATION INITIATION FACTOR 3 -RELATED"/>
    <property type="match status" value="1"/>
</dbReference>
<comment type="caution">
    <text evidence="8">The sequence shown here is derived from an EMBL/GenBank/DDBJ whole genome shotgun (WGS) entry which is preliminary data.</text>
</comment>
<evidence type="ECO:0000256" key="1">
    <source>
        <dbReference type="ARBA" id="ARBA00022670"/>
    </source>
</evidence>
<dbReference type="InterPro" id="IPR056263">
    <property type="entry name" value="RPN11_C"/>
</dbReference>
<organism evidence="8 9">
    <name type="scientific">Prunus yedoensis var. nudiflora</name>
    <dbReference type="NCBI Taxonomy" id="2094558"/>
    <lineage>
        <taxon>Eukaryota</taxon>
        <taxon>Viridiplantae</taxon>
        <taxon>Streptophyta</taxon>
        <taxon>Embryophyta</taxon>
        <taxon>Tracheophyta</taxon>
        <taxon>Spermatophyta</taxon>
        <taxon>Magnoliopsida</taxon>
        <taxon>eudicotyledons</taxon>
        <taxon>Gunneridae</taxon>
        <taxon>Pentapetalae</taxon>
        <taxon>rosids</taxon>
        <taxon>fabids</taxon>
        <taxon>Rosales</taxon>
        <taxon>Rosaceae</taxon>
        <taxon>Amygdaloideae</taxon>
        <taxon>Amygdaleae</taxon>
        <taxon>Prunus</taxon>
    </lineage>
</organism>
<accession>A0A314V2D5</accession>
<dbReference type="Pfam" id="PF01398">
    <property type="entry name" value="JAB"/>
    <property type="match status" value="1"/>
</dbReference>
<evidence type="ECO:0000313" key="9">
    <source>
        <dbReference type="Proteomes" id="UP000250321"/>
    </source>
</evidence>
<dbReference type="CDD" id="cd08069">
    <property type="entry name" value="MPN_RPN11_CSN5"/>
    <property type="match status" value="1"/>
</dbReference>
<dbReference type="PROSITE" id="PS50249">
    <property type="entry name" value="MPN"/>
    <property type="match status" value="1"/>
</dbReference>
<evidence type="ECO:0000256" key="6">
    <source>
        <dbReference type="ARBA" id="ARBA00023049"/>
    </source>
</evidence>
<evidence type="ECO:0000256" key="2">
    <source>
        <dbReference type="ARBA" id="ARBA00022723"/>
    </source>
</evidence>
<dbReference type="Gene3D" id="3.40.140.10">
    <property type="entry name" value="Cytidine Deaminase, domain 2"/>
    <property type="match status" value="1"/>
</dbReference>
<dbReference type="GO" id="GO:0000502">
    <property type="term" value="C:proteasome complex"/>
    <property type="evidence" value="ECO:0007669"/>
    <property type="project" value="UniProtKB-KW"/>
</dbReference>
<sequence length="300" mass="33751">MLAGHLPSDFPTPDTSEKVFIRPKVLLKMLKHARAGVPMEVMGLLLGEFPDEYRIDVVDTIEMPQSGTAVSVEAIDDAFQTKMLDMVKQTGRAEQVVGWYHSHPGFGCWLSSVDMNTQQSFEALHPRAVAVVVDPIQSVKGKVVIDAFRLINPQTMMLGQEPRQTTSNLGHLNKPSIQGLIHGLNRHYYSIAVDFRRNELEEKMLLSLRQKKKLTDGLMLKPFDAHSKTNEQTIQEMSNLTMQYITAVQEEYEEEDEPEKLAIAKVGRKDAKKHLEQLVSNLMSSNIGQTFGAMLDTVVF</sequence>
<dbReference type="Proteomes" id="UP000250321">
    <property type="component" value="Unassembled WGS sequence"/>
</dbReference>
<dbReference type="InterPro" id="IPR050242">
    <property type="entry name" value="JAMM_MPN+_peptidase_M67A"/>
</dbReference>
<keyword evidence="1" id="KW-0645">Protease</keyword>
<keyword evidence="9" id="KW-1185">Reference proteome</keyword>
<dbReference type="SMART" id="SM00232">
    <property type="entry name" value="JAB_MPN"/>
    <property type="match status" value="1"/>
</dbReference>
<gene>
    <name evidence="8" type="ORF">Pyn_35214</name>
</gene>
<dbReference type="Pfam" id="PF23594">
    <property type="entry name" value="RPN11_C"/>
    <property type="match status" value="1"/>
</dbReference>
<evidence type="ECO:0000256" key="5">
    <source>
        <dbReference type="ARBA" id="ARBA00022942"/>
    </source>
</evidence>
<proteinExistence type="predicted"/>
<keyword evidence="2" id="KW-0479">Metal-binding</keyword>
<keyword evidence="3" id="KW-0378">Hydrolase</keyword>
<dbReference type="FunFam" id="3.40.140.10:FF:000026">
    <property type="entry name" value="26S proteasome non-ATPase regulatory subunit 14"/>
    <property type="match status" value="1"/>
</dbReference>
<name>A0A314V2D5_PRUYE</name>